<protein>
    <submittedName>
        <fullName evidence="3">Anti-sigma-K factor RskA</fullName>
    </submittedName>
</protein>
<feature type="domain" description="Anti-sigma K factor RskA C-terminal" evidence="2">
    <location>
        <begin position="96"/>
        <end position="218"/>
    </location>
</feature>
<evidence type="ECO:0000259" key="2">
    <source>
        <dbReference type="Pfam" id="PF10099"/>
    </source>
</evidence>
<dbReference type="InterPro" id="IPR051474">
    <property type="entry name" value="Anti-sigma-K/W_factor"/>
</dbReference>
<dbReference type="Pfam" id="PF10099">
    <property type="entry name" value="RskA_C"/>
    <property type="match status" value="1"/>
</dbReference>
<comment type="caution">
    <text evidence="3">The sequence shown here is derived from an EMBL/GenBank/DDBJ whole genome shotgun (WGS) entry which is preliminary data.</text>
</comment>
<dbReference type="PANTHER" id="PTHR37461">
    <property type="entry name" value="ANTI-SIGMA-K FACTOR RSKA"/>
    <property type="match status" value="1"/>
</dbReference>
<dbReference type="OrthoDB" id="9816387at2"/>
<keyword evidence="4" id="KW-1185">Reference proteome</keyword>
<dbReference type="GO" id="GO:0005886">
    <property type="term" value="C:plasma membrane"/>
    <property type="evidence" value="ECO:0007669"/>
    <property type="project" value="InterPro"/>
</dbReference>
<dbReference type="InterPro" id="IPR018764">
    <property type="entry name" value="RskA_C"/>
</dbReference>
<dbReference type="RefSeq" id="WP_107975688.1">
    <property type="nucleotide sequence ID" value="NZ_BMEZ01000009.1"/>
</dbReference>
<proteinExistence type="predicted"/>
<evidence type="ECO:0000313" key="3">
    <source>
        <dbReference type="EMBL" id="PTX48821.1"/>
    </source>
</evidence>
<evidence type="ECO:0000313" key="4">
    <source>
        <dbReference type="Proteomes" id="UP000244069"/>
    </source>
</evidence>
<sequence>MSSDEDTLPGGDEATAAEYVLRLLPEDEERVFERRMREDADLAQDVEAWEVYFSTLAEEVPAEVPPPGVWSRIESRLFKSPQRSLRRRLLPHLGGALAAALIAWVVVENGLLDPSPSELVAQLSPTEGALTFEARFQRETGVLRVDRLEGAAPEGRVLELWLIADADSAPRSLGLLEATDGTVLSLPAEIAQALPGATLAISDEPPGGSPTGAPTGTVRAAGQLPSA</sequence>
<dbReference type="GO" id="GO:0016989">
    <property type="term" value="F:sigma factor antagonist activity"/>
    <property type="evidence" value="ECO:0007669"/>
    <property type="project" value="TreeGrafter"/>
</dbReference>
<dbReference type="AlphaFoldDB" id="A0A2T6AYD1"/>
<dbReference type="EMBL" id="QBKN01000008">
    <property type="protein sequence ID" value="PTX48821.1"/>
    <property type="molecule type" value="Genomic_DNA"/>
</dbReference>
<dbReference type="GO" id="GO:0006417">
    <property type="term" value="P:regulation of translation"/>
    <property type="evidence" value="ECO:0007669"/>
    <property type="project" value="TreeGrafter"/>
</dbReference>
<name>A0A2T6AYD1_9RHOB</name>
<dbReference type="PANTHER" id="PTHR37461:SF1">
    <property type="entry name" value="ANTI-SIGMA-K FACTOR RSKA"/>
    <property type="match status" value="1"/>
</dbReference>
<feature type="region of interest" description="Disordered" evidence="1">
    <location>
        <begin position="201"/>
        <end position="227"/>
    </location>
</feature>
<gene>
    <name evidence="3" type="ORF">C8N44_10899</name>
</gene>
<reference evidence="3 4" key="1">
    <citation type="submission" date="2018-04" db="EMBL/GenBank/DDBJ databases">
        <title>Genomic Encyclopedia of Archaeal and Bacterial Type Strains, Phase II (KMG-II): from individual species to whole genera.</title>
        <authorList>
            <person name="Goeker M."/>
        </authorList>
    </citation>
    <scope>NUCLEOTIDE SEQUENCE [LARGE SCALE GENOMIC DNA]</scope>
    <source>
        <strain evidence="3 4">DSM 29329</strain>
    </source>
</reference>
<dbReference type="Proteomes" id="UP000244069">
    <property type="component" value="Unassembled WGS sequence"/>
</dbReference>
<evidence type="ECO:0000256" key="1">
    <source>
        <dbReference type="SAM" id="MobiDB-lite"/>
    </source>
</evidence>
<organism evidence="3 4">
    <name type="scientific">Allosediminivita pacifica</name>
    <dbReference type="NCBI Taxonomy" id="1267769"/>
    <lineage>
        <taxon>Bacteria</taxon>
        <taxon>Pseudomonadati</taxon>
        <taxon>Pseudomonadota</taxon>
        <taxon>Alphaproteobacteria</taxon>
        <taxon>Rhodobacterales</taxon>
        <taxon>Paracoccaceae</taxon>
        <taxon>Allosediminivita</taxon>
    </lineage>
</organism>
<accession>A0A2T6AYD1</accession>